<keyword evidence="1" id="KW-0732">Signal</keyword>
<reference evidence="2 3" key="1">
    <citation type="submission" date="2018-07" db="EMBL/GenBank/DDBJ databases">
        <title>Thalassococcus profundi sp. nov., a marine bacterium isolated from deep seawater of Okinawa Trough.</title>
        <authorList>
            <person name="Yu M."/>
        </authorList>
    </citation>
    <scope>NUCLEOTIDE SEQUENCE [LARGE SCALE GENOMIC DNA]</scope>
    <source>
        <strain evidence="2 3">WRAS1</strain>
    </source>
</reference>
<evidence type="ECO:0000313" key="2">
    <source>
        <dbReference type="EMBL" id="RDD64144.1"/>
    </source>
</evidence>
<feature type="chain" id="PRO_5016604286" evidence="1">
    <location>
        <begin position="18"/>
        <end position="210"/>
    </location>
</feature>
<protein>
    <submittedName>
        <fullName evidence="2">Dihydroxy-acid dehydratase</fullName>
    </submittedName>
</protein>
<evidence type="ECO:0000313" key="3">
    <source>
        <dbReference type="Proteomes" id="UP000253977"/>
    </source>
</evidence>
<dbReference type="PROSITE" id="PS51257">
    <property type="entry name" value="PROKAR_LIPOPROTEIN"/>
    <property type="match status" value="1"/>
</dbReference>
<dbReference type="OrthoDB" id="7829925at2"/>
<evidence type="ECO:0000256" key="1">
    <source>
        <dbReference type="SAM" id="SignalP"/>
    </source>
</evidence>
<keyword evidence="3" id="KW-1185">Reference proteome</keyword>
<gene>
    <name evidence="2" type="ORF">DU478_21690</name>
</gene>
<dbReference type="Proteomes" id="UP000253977">
    <property type="component" value="Unassembled WGS sequence"/>
</dbReference>
<comment type="caution">
    <text evidence="2">The sequence shown here is derived from an EMBL/GenBank/DDBJ whole genome shotgun (WGS) entry which is preliminary data.</text>
</comment>
<accession>A0A369THP2</accession>
<organism evidence="2 3">
    <name type="scientific">Thalassococcus profundi</name>
    <dbReference type="NCBI Taxonomy" id="2282382"/>
    <lineage>
        <taxon>Bacteria</taxon>
        <taxon>Pseudomonadati</taxon>
        <taxon>Pseudomonadota</taxon>
        <taxon>Alphaproteobacteria</taxon>
        <taxon>Rhodobacterales</taxon>
        <taxon>Roseobacteraceae</taxon>
        <taxon>Thalassococcus</taxon>
    </lineage>
</organism>
<dbReference type="RefSeq" id="WP_114512945.1">
    <property type="nucleotide sequence ID" value="NZ_QPMK01000028.1"/>
</dbReference>
<dbReference type="AlphaFoldDB" id="A0A369THP2"/>
<feature type="signal peptide" evidence="1">
    <location>
        <begin position="1"/>
        <end position="17"/>
    </location>
</feature>
<sequence>MLRAAILGLMVAGLAACAPMPRDGTGAPESRGFLSGLIPRGAPMRDTDAPLQRVRLARGAVVVSATNGYCIDPETLVNRGGRGFAMMASCRILSGGEDGPVVAPGLVTVTVGGPGTGAELPQPETLAAISEAPLVQRAGSEDLVLAQLGSGGQQVLEGGDARYWRGAFSQGGRLVILALYAPAGSGLAGNLGAGLLTEVHDRIKAESPGA</sequence>
<dbReference type="EMBL" id="QPMK01000028">
    <property type="protein sequence ID" value="RDD64144.1"/>
    <property type="molecule type" value="Genomic_DNA"/>
</dbReference>
<proteinExistence type="predicted"/>
<name>A0A369THP2_9RHOB</name>